<reference evidence="1" key="1">
    <citation type="submission" date="2018-02" db="EMBL/GenBank/DDBJ databases">
        <title>Rhizophora mucronata_Transcriptome.</title>
        <authorList>
            <person name="Meera S.P."/>
            <person name="Sreeshan A."/>
            <person name="Augustine A."/>
        </authorList>
    </citation>
    <scope>NUCLEOTIDE SEQUENCE</scope>
    <source>
        <tissue evidence="1">Leaf</tissue>
    </source>
</reference>
<name>A0A2P2NBE8_RHIMU</name>
<proteinExistence type="predicted"/>
<organism evidence="1">
    <name type="scientific">Rhizophora mucronata</name>
    <name type="common">Asiatic mangrove</name>
    <dbReference type="NCBI Taxonomy" id="61149"/>
    <lineage>
        <taxon>Eukaryota</taxon>
        <taxon>Viridiplantae</taxon>
        <taxon>Streptophyta</taxon>
        <taxon>Embryophyta</taxon>
        <taxon>Tracheophyta</taxon>
        <taxon>Spermatophyta</taxon>
        <taxon>Magnoliopsida</taxon>
        <taxon>eudicotyledons</taxon>
        <taxon>Gunneridae</taxon>
        <taxon>Pentapetalae</taxon>
        <taxon>rosids</taxon>
        <taxon>fabids</taxon>
        <taxon>Malpighiales</taxon>
        <taxon>Rhizophoraceae</taxon>
        <taxon>Rhizophora</taxon>
    </lineage>
</organism>
<protein>
    <submittedName>
        <fullName evidence="1">Uncharacterized protein</fullName>
    </submittedName>
</protein>
<dbReference type="EMBL" id="GGEC01059246">
    <property type="protein sequence ID" value="MBX39730.1"/>
    <property type="molecule type" value="Transcribed_RNA"/>
</dbReference>
<accession>A0A2P2NBE8</accession>
<dbReference type="AlphaFoldDB" id="A0A2P2NBE8"/>
<evidence type="ECO:0000313" key="1">
    <source>
        <dbReference type="EMBL" id="MBX39730.1"/>
    </source>
</evidence>
<sequence>MSKTSVVFSMQLKKSIWLDGKILWKGWLRC</sequence>